<keyword evidence="2" id="KW-0472">Membrane</keyword>
<dbReference type="Proteomes" id="UP000332933">
    <property type="component" value="Unassembled WGS sequence"/>
</dbReference>
<feature type="transmembrane region" description="Helical" evidence="2">
    <location>
        <begin position="75"/>
        <end position="100"/>
    </location>
</feature>
<dbReference type="PANTHER" id="PTHR11206">
    <property type="entry name" value="MULTIDRUG RESISTANCE PROTEIN"/>
    <property type="match status" value="1"/>
</dbReference>
<dbReference type="EMBL" id="VJMH01007024">
    <property type="protein sequence ID" value="KAF0685918.1"/>
    <property type="molecule type" value="Genomic_DNA"/>
</dbReference>
<evidence type="ECO:0000313" key="5">
    <source>
        <dbReference type="Proteomes" id="UP000332933"/>
    </source>
</evidence>
<comment type="similarity">
    <text evidence="1">Belongs to the multi antimicrobial extrusion (MATE) (TC 2.A.66.1) family.</text>
</comment>
<feature type="transmembrane region" description="Helical" evidence="2">
    <location>
        <begin position="297"/>
        <end position="317"/>
    </location>
</feature>
<dbReference type="GO" id="GO:0015297">
    <property type="term" value="F:antiporter activity"/>
    <property type="evidence" value="ECO:0007669"/>
    <property type="project" value="InterPro"/>
</dbReference>
<gene>
    <name evidence="4" type="primary">Aste57867_22235</name>
    <name evidence="3" type="ORF">As57867_022166</name>
    <name evidence="4" type="ORF">ASTE57867_22235</name>
</gene>
<keyword evidence="2" id="KW-1133">Transmembrane helix</keyword>
<evidence type="ECO:0000256" key="1">
    <source>
        <dbReference type="ARBA" id="ARBA00010199"/>
    </source>
</evidence>
<feature type="transmembrane region" description="Helical" evidence="2">
    <location>
        <begin position="474"/>
        <end position="497"/>
    </location>
</feature>
<dbReference type="GO" id="GO:0042910">
    <property type="term" value="F:xenobiotic transmembrane transporter activity"/>
    <property type="evidence" value="ECO:0007669"/>
    <property type="project" value="InterPro"/>
</dbReference>
<feature type="transmembrane region" description="Helical" evidence="2">
    <location>
        <begin position="337"/>
        <end position="358"/>
    </location>
</feature>
<dbReference type="GO" id="GO:0016020">
    <property type="term" value="C:membrane"/>
    <property type="evidence" value="ECO:0007669"/>
    <property type="project" value="InterPro"/>
</dbReference>
<dbReference type="EMBL" id="CAADRA010007050">
    <property type="protein sequence ID" value="VFT98902.1"/>
    <property type="molecule type" value="Genomic_DNA"/>
</dbReference>
<dbReference type="AlphaFoldDB" id="A0A485LKB8"/>
<feature type="transmembrane region" description="Helical" evidence="2">
    <location>
        <begin position="226"/>
        <end position="248"/>
    </location>
</feature>
<evidence type="ECO:0000313" key="3">
    <source>
        <dbReference type="EMBL" id="KAF0685918.1"/>
    </source>
</evidence>
<evidence type="ECO:0000313" key="4">
    <source>
        <dbReference type="EMBL" id="VFT98902.1"/>
    </source>
</evidence>
<dbReference type="Pfam" id="PF01554">
    <property type="entry name" value="MatE"/>
    <property type="match status" value="2"/>
</dbReference>
<accession>A0A485LKB8</accession>
<feature type="transmembrane region" description="Helical" evidence="2">
    <location>
        <begin position="199"/>
        <end position="217"/>
    </location>
</feature>
<feature type="transmembrane region" description="Helical" evidence="2">
    <location>
        <begin position="254"/>
        <end position="277"/>
    </location>
</feature>
<evidence type="ECO:0000256" key="2">
    <source>
        <dbReference type="SAM" id="Phobius"/>
    </source>
</evidence>
<feature type="transmembrane region" description="Helical" evidence="2">
    <location>
        <begin position="451"/>
        <end position="468"/>
    </location>
</feature>
<name>A0A485LKB8_9STRA</name>
<reference evidence="4 5" key="1">
    <citation type="submission" date="2019-03" db="EMBL/GenBank/DDBJ databases">
        <authorList>
            <person name="Gaulin E."/>
            <person name="Dumas B."/>
        </authorList>
    </citation>
    <scope>NUCLEOTIDE SEQUENCE [LARGE SCALE GENOMIC DNA]</scope>
    <source>
        <strain evidence="4">CBS 568.67</strain>
    </source>
</reference>
<keyword evidence="2" id="KW-0812">Transmembrane</keyword>
<organism evidence="4 5">
    <name type="scientific">Aphanomyces stellatus</name>
    <dbReference type="NCBI Taxonomy" id="120398"/>
    <lineage>
        <taxon>Eukaryota</taxon>
        <taxon>Sar</taxon>
        <taxon>Stramenopiles</taxon>
        <taxon>Oomycota</taxon>
        <taxon>Saprolegniomycetes</taxon>
        <taxon>Saprolegniales</taxon>
        <taxon>Verrucalvaceae</taxon>
        <taxon>Aphanomyces</taxon>
    </lineage>
</organism>
<sequence length="513" mass="54673">MGSRVVFLEPHAVLRCRSVCPLVDSDCIQRNPPIRDRSFVGTDPSPFGPGAHNTMGEFHPLLSPPPIGKDELQHVLCISLPLVLLQVVEYLPIAIINMFIGHLPLDASESRVVLSAGGLSTLFYTTVVYSLVIGVGTAMDALCAQAYGKGRAGENGIYLQTAVLCAGVLCVPLVFILFFSGSILHALGQTPEIASATQILLRWMVLQVPLLFAYEFFKRVLQGQTIVWPIVGAVAAGFVAAVTLAYVFMFHTAVGFAGGVLGMVFYYGVGAGVMYHLSGTRKMHFDWSLALTRLPEFLCLSTNGWIMFLSEFAGIASTSFLAGSLPHASTALSANTIYTGFRAIFGMVYLGIGFAASVRVGNALGGNLPLRAKTAAWQTVGISSVWAIFTTLVMVTCGPHYATLYTSDSTVLSEATLLFYTTAPFQLASGIWGAVQGVFRGSGRPHQGAMANVLAFCLVGVPVGYAWLSGAYGIVGLWGGISLGFTLCSIYGLVWLWNADWESLAESVASTEA</sequence>
<protein>
    <submittedName>
        <fullName evidence="4">Aste57867_22235 protein</fullName>
    </submittedName>
</protein>
<feature type="transmembrane region" description="Helical" evidence="2">
    <location>
        <begin position="112"/>
        <end position="136"/>
    </location>
</feature>
<feature type="transmembrane region" description="Helical" evidence="2">
    <location>
        <begin position="379"/>
        <end position="402"/>
    </location>
</feature>
<dbReference type="InterPro" id="IPR002528">
    <property type="entry name" value="MATE_fam"/>
</dbReference>
<dbReference type="NCBIfam" id="TIGR00797">
    <property type="entry name" value="matE"/>
    <property type="match status" value="1"/>
</dbReference>
<reference evidence="3" key="2">
    <citation type="submission" date="2019-06" db="EMBL/GenBank/DDBJ databases">
        <title>Genomics analysis of Aphanomyces spp. identifies a new class of oomycete effector associated with host adaptation.</title>
        <authorList>
            <person name="Gaulin E."/>
        </authorList>
    </citation>
    <scope>NUCLEOTIDE SEQUENCE</scope>
    <source>
        <strain evidence="3">CBS 578.67</strain>
    </source>
</reference>
<proteinExistence type="inferred from homology"/>
<dbReference type="OrthoDB" id="2126698at2759"/>
<keyword evidence="5" id="KW-1185">Reference proteome</keyword>
<feature type="transmembrane region" description="Helical" evidence="2">
    <location>
        <begin position="157"/>
        <end position="179"/>
    </location>
</feature>
<feature type="transmembrane region" description="Helical" evidence="2">
    <location>
        <begin position="417"/>
        <end position="439"/>
    </location>
</feature>